<dbReference type="EMBL" id="JACHXL010000004">
    <property type="protein sequence ID" value="MBB3107335.1"/>
    <property type="molecule type" value="Genomic_DNA"/>
</dbReference>
<reference evidence="2 3" key="1">
    <citation type="submission" date="2020-08" db="EMBL/GenBank/DDBJ databases">
        <title>Genomic Encyclopedia of Type Strains, Phase III (KMG-III): the genomes of soil and plant-associated and newly described type strains.</title>
        <authorList>
            <person name="Whitman W."/>
        </authorList>
    </citation>
    <scope>NUCLEOTIDE SEQUENCE [LARGE SCALE GENOMIC DNA]</scope>
    <source>
        <strain evidence="2 3">CECT 5885</strain>
    </source>
</reference>
<feature type="transmembrane region" description="Helical" evidence="1">
    <location>
        <begin position="26"/>
        <end position="45"/>
    </location>
</feature>
<dbReference type="AlphaFoldDB" id="A0A839TH55"/>
<evidence type="ECO:0000313" key="2">
    <source>
        <dbReference type="EMBL" id="MBB3107335.1"/>
    </source>
</evidence>
<accession>A0A839TH55</accession>
<organism evidence="2 3">
    <name type="scientific">Psychrobacter luti</name>
    <dbReference type="NCBI Taxonomy" id="198481"/>
    <lineage>
        <taxon>Bacteria</taxon>
        <taxon>Pseudomonadati</taxon>
        <taxon>Pseudomonadota</taxon>
        <taxon>Gammaproteobacteria</taxon>
        <taxon>Moraxellales</taxon>
        <taxon>Moraxellaceae</taxon>
        <taxon>Psychrobacter</taxon>
    </lineage>
</organism>
<gene>
    <name evidence="2" type="ORF">FHS24_001860</name>
</gene>
<proteinExistence type="predicted"/>
<dbReference type="Proteomes" id="UP000588111">
    <property type="component" value="Unassembled WGS sequence"/>
</dbReference>
<name>A0A839TH55_9GAMM</name>
<keyword evidence="1" id="KW-0812">Transmembrane</keyword>
<evidence type="ECO:0000313" key="3">
    <source>
        <dbReference type="Proteomes" id="UP000588111"/>
    </source>
</evidence>
<keyword evidence="1" id="KW-1133">Transmembrane helix</keyword>
<keyword evidence="1" id="KW-0472">Membrane</keyword>
<protein>
    <submittedName>
        <fullName evidence="2">Uncharacterized protein</fullName>
    </submittedName>
</protein>
<sequence length="53" mass="6110">MANGYLHSSDVLKVSEHCLNFKYHSLLLNILINYKVIIPISLVAYQHLLNIDK</sequence>
<evidence type="ECO:0000256" key="1">
    <source>
        <dbReference type="SAM" id="Phobius"/>
    </source>
</evidence>
<comment type="caution">
    <text evidence="2">The sequence shown here is derived from an EMBL/GenBank/DDBJ whole genome shotgun (WGS) entry which is preliminary data.</text>
</comment>
<keyword evidence="3" id="KW-1185">Reference proteome</keyword>